<dbReference type="GO" id="GO:0046872">
    <property type="term" value="F:metal ion binding"/>
    <property type="evidence" value="ECO:0007669"/>
    <property type="project" value="UniProtKB-KW"/>
</dbReference>
<accession>A0A431VJS5</accession>
<reference evidence="3 4" key="1">
    <citation type="submission" date="2018-12" db="EMBL/GenBank/DDBJ databases">
        <authorList>
            <person name="Yang Y."/>
        </authorList>
    </citation>
    <scope>NUCLEOTIDE SEQUENCE [LARGE SCALE GENOMIC DNA]</scope>
    <source>
        <strain evidence="3 4">L-25-5w-1</strain>
    </source>
</reference>
<organism evidence="3 4">
    <name type="scientific">Azospirillum griseum</name>
    <dbReference type="NCBI Taxonomy" id="2496639"/>
    <lineage>
        <taxon>Bacteria</taxon>
        <taxon>Pseudomonadati</taxon>
        <taxon>Pseudomonadota</taxon>
        <taxon>Alphaproteobacteria</taxon>
        <taxon>Rhodospirillales</taxon>
        <taxon>Azospirillaceae</taxon>
        <taxon>Azospirillum</taxon>
    </lineage>
</organism>
<evidence type="ECO:0000313" key="3">
    <source>
        <dbReference type="EMBL" id="RTR22015.1"/>
    </source>
</evidence>
<dbReference type="Proteomes" id="UP000277007">
    <property type="component" value="Unassembled WGS sequence"/>
</dbReference>
<evidence type="ECO:0000259" key="2">
    <source>
        <dbReference type="Pfam" id="PF01557"/>
    </source>
</evidence>
<feature type="domain" description="Fumarylacetoacetase-like C-terminal" evidence="2">
    <location>
        <begin position="26"/>
        <end position="226"/>
    </location>
</feature>
<dbReference type="SUPFAM" id="SSF56529">
    <property type="entry name" value="FAH"/>
    <property type="match status" value="1"/>
</dbReference>
<protein>
    <submittedName>
        <fullName evidence="3">FAA hydrolase family protein</fullName>
    </submittedName>
</protein>
<sequence>MAYAVPLWSQPTVPVTGGDPFPVRRIYCVGRNYAAHAREMGADPTREPPFFFMKPADAIVPDGATVPYPPKTANLHHEIELVVAIGRGGRDIPVEAALDHVFGYAVGLDMTRRDLQNAAKKEGKPWDMGKGFDQSAPCSAIRKAADIGHPSAGAVTLSVNGALRQSGDLADLIWSVAETIAYLSGLVELQPGDLIYTGTPEGVGPVVSGDVLSGAVEGVGTLTLTIAPSHGTTTTSA</sequence>
<dbReference type="OrthoDB" id="9780293at2"/>
<keyword evidence="1" id="KW-0479">Metal-binding</keyword>
<name>A0A431VJS5_9PROT</name>
<dbReference type="PANTHER" id="PTHR11820">
    <property type="entry name" value="ACYLPYRUVASE"/>
    <property type="match status" value="1"/>
</dbReference>
<dbReference type="InterPro" id="IPR036663">
    <property type="entry name" value="Fumarylacetoacetase_C_sf"/>
</dbReference>
<dbReference type="RefSeq" id="WP_126613831.1">
    <property type="nucleotide sequence ID" value="NZ_JBHUCY010000012.1"/>
</dbReference>
<keyword evidence="3" id="KW-0378">Hydrolase</keyword>
<dbReference type="AlphaFoldDB" id="A0A431VJS5"/>
<dbReference type="GO" id="GO:0018773">
    <property type="term" value="F:acetylpyruvate hydrolase activity"/>
    <property type="evidence" value="ECO:0007669"/>
    <property type="project" value="TreeGrafter"/>
</dbReference>
<dbReference type="Gene3D" id="3.90.850.10">
    <property type="entry name" value="Fumarylacetoacetase-like, C-terminal domain"/>
    <property type="match status" value="1"/>
</dbReference>
<dbReference type="EMBL" id="RXMA01000005">
    <property type="protein sequence ID" value="RTR22015.1"/>
    <property type="molecule type" value="Genomic_DNA"/>
</dbReference>
<comment type="caution">
    <text evidence="3">The sequence shown here is derived from an EMBL/GenBank/DDBJ whole genome shotgun (WGS) entry which is preliminary data.</text>
</comment>
<proteinExistence type="predicted"/>
<evidence type="ECO:0000256" key="1">
    <source>
        <dbReference type="ARBA" id="ARBA00022723"/>
    </source>
</evidence>
<evidence type="ECO:0000313" key="4">
    <source>
        <dbReference type="Proteomes" id="UP000277007"/>
    </source>
</evidence>
<dbReference type="PANTHER" id="PTHR11820:SF90">
    <property type="entry name" value="FLUTATHIONE S-TRANSFERASE"/>
    <property type="match status" value="1"/>
</dbReference>
<dbReference type="InterPro" id="IPR011234">
    <property type="entry name" value="Fumarylacetoacetase-like_C"/>
</dbReference>
<dbReference type="Pfam" id="PF01557">
    <property type="entry name" value="FAA_hydrolase"/>
    <property type="match status" value="1"/>
</dbReference>
<keyword evidence="4" id="KW-1185">Reference proteome</keyword>
<gene>
    <name evidence="3" type="ORF">EJ903_07870</name>
</gene>